<accession>A0ABW5Q0D2</accession>
<evidence type="ECO:0000313" key="2">
    <source>
        <dbReference type="Proteomes" id="UP001597451"/>
    </source>
</evidence>
<keyword evidence="2" id="KW-1185">Reference proteome</keyword>
<organism evidence="1 2">
    <name type="scientific">Oceanobacillus kapialis</name>
    <dbReference type="NCBI Taxonomy" id="481353"/>
    <lineage>
        <taxon>Bacteria</taxon>
        <taxon>Bacillati</taxon>
        <taxon>Bacillota</taxon>
        <taxon>Bacilli</taxon>
        <taxon>Bacillales</taxon>
        <taxon>Bacillaceae</taxon>
        <taxon>Oceanobacillus</taxon>
    </lineage>
</organism>
<sequence>MKEEIRKLLESNITGYKIFKETGIQESTISRLRSGKKEIGSIALDTALKLHAFYEDYKEEIKPPQA</sequence>
<comment type="caution">
    <text evidence="1">The sequence shown here is derived from an EMBL/GenBank/DDBJ whole genome shotgun (WGS) entry which is preliminary data.</text>
</comment>
<dbReference type="EMBL" id="JBHUMX010000019">
    <property type="protein sequence ID" value="MFD2628772.1"/>
    <property type="molecule type" value="Genomic_DNA"/>
</dbReference>
<name>A0ABW5Q0D2_9BACI</name>
<protein>
    <recommendedName>
        <fullName evidence="3">XRE family transcriptional regulator</fullName>
    </recommendedName>
</protein>
<evidence type="ECO:0000313" key="1">
    <source>
        <dbReference type="EMBL" id="MFD2628772.1"/>
    </source>
</evidence>
<gene>
    <name evidence="1" type="ORF">ACFSUN_08225</name>
</gene>
<dbReference type="RefSeq" id="WP_379561516.1">
    <property type="nucleotide sequence ID" value="NZ_JBHUMX010000019.1"/>
</dbReference>
<evidence type="ECO:0008006" key="3">
    <source>
        <dbReference type="Google" id="ProtNLM"/>
    </source>
</evidence>
<dbReference type="Proteomes" id="UP001597451">
    <property type="component" value="Unassembled WGS sequence"/>
</dbReference>
<proteinExistence type="predicted"/>
<reference evidence="2" key="1">
    <citation type="journal article" date="2019" name="Int. J. Syst. Evol. Microbiol.">
        <title>The Global Catalogue of Microorganisms (GCM) 10K type strain sequencing project: providing services to taxonomists for standard genome sequencing and annotation.</title>
        <authorList>
            <consortium name="The Broad Institute Genomics Platform"/>
            <consortium name="The Broad Institute Genome Sequencing Center for Infectious Disease"/>
            <person name="Wu L."/>
            <person name="Ma J."/>
        </authorList>
    </citation>
    <scope>NUCLEOTIDE SEQUENCE [LARGE SCALE GENOMIC DNA]</scope>
    <source>
        <strain evidence="2">TISTR 1858</strain>
    </source>
</reference>